<accession>A0ACC2JR07</accession>
<proteinExistence type="predicted"/>
<dbReference type="Proteomes" id="UP001153332">
    <property type="component" value="Unassembled WGS sequence"/>
</dbReference>
<keyword evidence="2" id="KW-1185">Reference proteome</keyword>
<gene>
    <name evidence="1" type="ORF">O1611_g4022</name>
</gene>
<organism evidence="1 2">
    <name type="scientific">Lasiodiplodia mahajangana</name>
    <dbReference type="NCBI Taxonomy" id="1108764"/>
    <lineage>
        <taxon>Eukaryota</taxon>
        <taxon>Fungi</taxon>
        <taxon>Dikarya</taxon>
        <taxon>Ascomycota</taxon>
        <taxon>Pezizomycotina</taxon>
        <taxon>Dothideomycetes</taxon>
        <taxon>Dothideomycetes incertae sedis</taxon>
        <taxon>Botryosphaeriales</taxon>
        <taxon>Botryosphaeriaceae</taxon>
        <taxon>Lasiodiplodia</taxon>
    </lineage>
</organism>
<dbReference type="EMBL" id="JAPUUL010000713">
    <property type="protein sequence ID" value="KAJ8129608.1"/>
    <property type="molecule type" value="Genomic_DNA"/>
</dbReference>
<sequence>MALKDDLKLLFKKIKGFFRQRRTVSAAQPTTLSIADDQSVGQDGAQHEPEVSLITATEPHVLPPLPVADHQTPQSSTEPRPADQDQPTAAPQALCITMPIEPPDNPTPASPIESSNPTISVSEELWDTAFRKLEANETELVGSYMKILREVLGGESGETTTDLPDEMNNQVERQKYMRELVKRGRERIERASKITTKVGSIADFILSSKGIVDLTIQAVPQAAPAALPWAGVCLGLEILRNPAQEMNSNLEGITYVISRMDWYCALTELLLDKSNFANGNDFQVVLRRLKERIVELYQDLLLYQIKSIVSYYRKKGIRFLRDMGKLDDWEGNFQHIKSVETAVREDMGQYYQEQTKTHLNNLSEHAYTLTAQLGNIQQDVRNFIREQKAASRDKDDSDCRRELRVVDPQDDMTRIENNKDQLLGDAYKWIFETPKYKKFTDWENGGPDSPQRQILWLKGHAGTGKTMLMIGLIRELSSYPVNLAPGISFFFCQGTNSELRTATAVLRSLIWLLLLQQPHLISHLLPKYKISGPSLFTDLNSFVALSEVFKNMLKDDQLSPVYLAVDALDECSEGRADLITLISSTLTLSKNVKWLLSSRPEVDVLSELKTAETLIELDTKCLKGPVKAYIQHKLKELEHRRGYDDGVLKKVSDIAYQKANNTFLWVALAFKALGTRSGSYATEIMSEMPSGLSELYEHMMGRIEKSRKSKPSDCKKVLKAVFLALRPLSLPELSTLTGLKSDIVQDAVEECGSFVIATDEIVNPIHQSAKDYLKDEYDPKRDPDWVALGHADLIKHSLDAISSLEWNIYGLEFDTNPKDITPPYPDPLAGLRYSCVFWMEHLALSVREQPDSFGNLMTIVHTFLETGFLRWLESLSLLEKVEDGARALKEFVRLVEAEPDMDSSLVEFSKDAYLFLSRHILIIQQAPLQTYGSALVFSPTTSMVSKRYWEERKPLVDRKLGFKDSWTRHQTLEGNKNSVCAVAFSPDGKSLASASYDGVRLYDAATRAHRQTLKVQKPSNIGSIAFSPSGETLAIGIGYSQDHIQLWDVATSVCRLTFSGDTSSVHTVAFSPDGNTLASCSHYYKSMLWNLASDMRHQTLKGHTGRVTGIAFASNSLLVSGSDDGTIGLWDVTTGVRQQTIEPQKGAIWAVAVSPDGKTLASSTSRDWTVSLWNVGDGAHIRSLEGHNSYVRSIVFSPDGKTLASASDDETVRLWDLTSTALSYKTFKGHTLSVNAVAFSPNGEMLASASDDRTVRLWDTTAPSDSGEMLQDRTLAVAISPNGKILASVSRPGLLRLWDVTTIGPDSKAIKECGIDPSLERRDIYRHLEYCAFSPDGRMIVLVWQTGIQIWDVATTTTTISTLEVTSIRGLLFSPDSKMLALTTHNGTVQLWDLTTESPKVILLEIRKFFKMVFSLDSKKFAAATSTVATWLWDLTTTPPKSIIILTGVVDKMAFSLNSQILKTTLENDAIVQQWDVSTGSSLSSDHHWDGNLETTSKTGAMVQLWCVETGSSFSPDHRRNGSSKYSVSADDPWITLNGKNMLWLPVEYRPAYWRKFAIHGPTIAIATEAKTLLVMEFR</sequence>
<reference evidence="1" key="1">
    <citation type="submission" date="2022-12" db="EMBL/GenBank/DDBJ databases">
        <title>Genome Sequence of Lasiodiplodia mahajangana.</title>
        <authorList>
            <person name="Buettner E."/>
        </authorList>
    </citation>
    <scope>NUCLEOTIDE SEQUENCE</scope>
    <source>
        <strain evidence="1">VT137</strain>
    </source>
</reference>
<comment type="caution">
    <text evidence="1">The sequence shown here is derived from an EMBL/GenBank/DDBJ whole genome shotgun (WGS) entry which is preliminary data.</text>
</comment>
<protein>
    <submittedName>
        <fullName evidence="1">Uncharacterized protein</fullName>
    </submittedName>
</protein>
<name>A0ACC2JR07_9PEZI</name>
<evidence type="ECO:0000313" key="2">
    <source>
        <dbReference type="Proteomes" id="UP001153332"/>
    </source>
</evidence>
<evidence type="ECO:0000313" key="1">
    <source>
        <dbReference type="EMBL" id="KAJ8129608.1"/>
    </source>
</evidence>